<accession>A0ABU9WD65</accession>
<dbReference type="EMBL" id="JBCPYA010000001">
    <property type="protein sequence ID" value="MEN2468775.1"/>
    <property type="molecule type" value="Genomic_DNA"/>
</dbReference>
<protein>
    <submittedName>
        <fullName evidence="1">Uncharacterized protein</fullName>
    </submittedName>
</protein>
<dbReference type="Proteomes" id="UP001466933">
    <property type="component" value="Unassembled WGS sequence"/>
</dbReference>
<gene>
    <name evidence="1" type="ORF">VOI36_02635</name>
</gene>
<keyword evidence="2" id="KW-1185">Reference proteome</keyword>
<name>A0ABU9WD65_9BURK</name>
<proteinExistence type="predicted"/>
<dbReference type="RefSeq" id="WP_343490655.1">
    <property type="nucleotide sequence ID" value="NZ_JBCPYA010000001.1"/>
</dbReference>
<evidence type="ECO:0000313" key="1">
    <source>
        <dbReference type="EMBL" id="MEN2468775.1"/>
    </source>
</evidence>
<comment type="caution">
    <text evidence="1">The sequence shown here is derived from an EMBL/GenBank/DDBJ whole genome shotgun (WGS) entry which is preliminary data.</text>
</comment>
<sequence length="80" mass="9379">MRSHAWPPRATSITTIKAIEFPMKNRRIQCIDPDSGDLKKDIESVIRFIRALRRVIRHSRVFSTLRLKTLQRIAFDNSSD</sequence>
<reference evidence="1 2" key="1">
    <citation type="submission" date="2024-05" db="EMBL/GenBank/DDBJ databases">
        <title>Burkholderia sp. Nov. a novel bacteria isolated from rhizosphere soil of Camellia sinensis.</title>
        <authorList>
            <person name="Dong Y."/>
        </authorList>
    </citation>
    <scope>NUCLEOTIDE SEQUENCE [LARGE SCALE GENOMIC DNA]</scope>
    <source>
        <strain evidence="1 2">GS2Y</strain>
    </source>
</reference>
<evidence type="ECO:0000313" key="2">
    <source>
        <dbReference type="Proteomes" id="UP001466933"/>
    </source>
</evidence>
<organism evidence="1 2">
    <name type="scientific">Burkholderia theae</name>
    <dbReference type="NCBI Taxonomy" id="3143496"/>
    <lineage>
        <taxon>Bacteria</taxon>
        <taxon>Pseudomonadati</taxon>
        <taxon>Pseudomonadota</taxon>
        <taxon>Betaproteobacteria</taxon>
        <taxon>Burkholderiales</taxon>
        <taxon>Burkholderiaceae</taxon>
        <taxon>Burkholderia</taxon>
    </lineage>
</organism>